<evidence type="ECO:0000313" key="4">
    <source>
        <dbReference type="EMBL" id="CAL4091038.1"/>
    </source>
</evidence>
<dbReference type="EMBL" id="CAXKWB010008419">
    <property type="protein sequence ID" value="CAL4091038.1"/>
    <property type="molecule type" value="Genomic_DNA"/>
</dbReference>
<dbReference type="InterPro" id="IPR000331">
    <property type="entry name" value="Rap/Ran_GAP_dom"/>
</dbReference>
<reference evidence="4 5" key="1">
    <citation type="submission" date="2024-05" db="EMBL/GenBank/DDBJ databases">
        <authorList>
            <person name="Wallberg A."/>
        </authorList>
    </citation>
    <scope>NUCLEOTIDE SEQUENCE [LARGE SCALE GENOMIC DNA]</scope>
</reference>
<evidence type="ECO:0000256" key="2">
    <source>
        <dbReference type="SAM" id="MobiDB-lite"/>
    </source>
</evidence>
<keyword evidence="1" id="KW-0343">GTPase activation</keyword>
<evidence type="ECO:0000259" key="3">
    <source>
        <dbReference type="PROSITE" id="PS50085"/>
    </source>
</evidence>
<feature type="domain" description="Rap-GAP" evidence="3">
    <location>
        <begin position="490"/>
        <end position="768"/>
    </location>
</feature>
<dbReference type="SUPFAM" id="SSF111347">
    <property type="entry name" value="Rap/Ran-GAP"/>
    <property type="match status" value="2"/>
</dbReference>
<gene>
    <name evidence="4" type="ORF">MNOR_LOCUS14209</name>
</gene>
<dbReference type="Proteomes" id="UP001497623">
    <property type="component" value="Unassembled WGS sequence"/>
</dbReference>
<protein>
    <recommendedName>
        <fullName evidence="3">Rap-GAP domain-containing protein</fullName>
    </recommendedName>
</protein>
<comment type="caution">
    <text evidence="4">The sequence shown here is derived from an EMBL/GenBank/DDBJ whole genome shotgun (WGS) entry which is preliminary data.</text>
</comment>
<dbReference type="AlphaFoldDB" id="A0AAV2QQX0"/>
<sequence length="824" mass="91010">MDSVSQHNFATEREPNILSSGASDTLSSHGDFNSLLDDSCDQPLDGGSLGSPGHIVGLTPHENKFVHASSVTSTGEADGPPSYEDSDSAHALFVRAIYLINHRLISSWKSDVNISLAGLELLSGLARLSIAEQDGLECKRAVKWLCDYIVSQCQKPPRAHSKDLHSTIVAAFHCASVWLVAHPYLLQDKECLSTVLEVVELGISGSKSQVKVAESPRLKHEKELKPASMRVRDAAEALLSCILSQVGTFPSVCGAESISCLLDEVSLLRHCNTWDTQHLTRDTAAQHFRYFVAQNSILLALLEQPLGNHQDPQPTVTALIRGPFGRAAWTMQLRHLPRHKSSAKLYTVNPGRPIPTNDVGIKHHVKPKFFPDSVDRIPLCKADKSIPSLESVIMSDEKSAMENDKLMQILDHQIAFEDAVRSQIEHQTSDYPDMEMECVAPMLCHEFQTARLLLSHFGFLSLDALMESVDSRVPSLVALDSTQAGFARDLELLDSTNNRTVDTVHVFYVRAGQRCPNEILSNVLSSSSVHSHFLEFLNGAGWVVGVHQHPGWTGNVHTAFTVSQQPTQGTPDVNHGGSAFNGDHHVLYWSDALSEIAFVVPAPEQENTTSDAAEEQTQHHLLLGGSAEPCSGSERSDSLPTYDGEAEATSSLSSHTSNVSVGAGDNRNRKFGRQTSALNCSDHKVFVVWLESFDDLYTFPTNELLSETVTGLESNGWREKEAVVYVIYIHALANELFRIKLQGHNAKLSMAGPLVDGQVVSRRVLGGLVRQTAINMCRRRRLESDSYQPPHVRRKLRIQDMVQKYRYDLDEPEFYTHLFTSPLC</sequence>
<proteinExistence type="predicted"/>
<feature type="region of interest" description="Disordered" evidence="2">
    <location>
        <begin position="1"/>
        <end position="25"/>
    </location>
</feature>
<dbReference type="InterPro" id="IPR039930">
    <property type="entry name" value="RALGAPB"/>
</dbReference>
<dbReference type="PANTHER" id="PTHR21344:SF1">
    <property type="entry name" value="RAL GTPASE-ACTIVATING PROTEIN SUBUNIT BETA"/>
    <property type="match status" value="1"/>
</dbReference>
<dbReference type="GO" id="GO:0005096">
    <property type="term" value="F:GTPase activator activity"/>
    <property type="evidence" value="ECO:0007669"/>
    <property type="project" value="UniProtKB-KW"/>
</dbReference>
<dbReference type="Gene3D" id="3.40.50.11210">
    <property type="entry name" value="Rap/Ran-GAP"/>
    <property type="match status" value="1"/>
</dbReference>
<dbReference type="PANTHER" id="PTHR21344">
    <property type="entry name" value="RAL GTPASE-ACTIVATING PROTEIN SUBUNIT BETA"/>
    <property type="match status" value="1"/>
</dbReference>
<accession>A0AAV2QQX0</accession>
<feature type="compositionally biased region" description="Low complexity" evidence="2">
    <location>
        <begin position="649"/>
        <end position="661"/>
    </location>
</feature>
<name>A0AAV2QQX0_MEGNR</name>
<keyword evidence="5" id="KW-1185">Reference proteome</keyword>
<evidence type="ECO:0000313" key="5">
    <source>
        <dbReference type="Proteomes" id="UP001497623"/>
    </source>
</evidence>
<evidence type="ECO:0000256" key="1">
    <source>
        <dbReference type="ARBA" id="ARBA00022468"/>
    </source>
</evidence>
<dbReference type="GO" id="GO:0051056">
    <property type="term" value="P:regulation of small GTPase mediated signal transduction"/>
    <property type="evidence" value="ECO:0007669"/>
    <property type="project" value="InterPro"/>
</dbReference>
<feature type="region of interest" description="Disordered" evidence="2">
    <location>
        <begin position="624"/>
        <end position="667"/>
    </location>
</feature>
<dbReference type="PROSITE" id="PS50085">
    <property type="entry name" value="RAPGAP"/>
    <property type="match status" value="1"/>
</dbReference>
<organism evidence="4 5">
    <name type="scientific">Meganyctiphanes norvegica</name>
    <name type="common">Northern krill</name>
    <name type="synonym">Thysanopoda norvegica</name>
    <dbReference type="NCBI Taxonomy" id="48144"/>
    <lineage>
        <taxon>Eukaryota</taxon>
        <taxon>Metazoa</taxon>
        <taxon>Ecdysozoa</taxon>
        <taxon>Arthropoda</taxon>
        <taxon>Crustacea</taxon>
        <taxon>Multicrustacea</taxon>
        <taxon>Malacostraca</taxon>
        <taxon>Eumalacostraca</taxon>
        <taxon>Eucarida</taxon>
        <taxon>Euphausiacea</taxon>
        <taxon>Euphausiidae</taxon>
        <taxon>Meganyctiphanes</taxon>
    </lineage>
</organism>
<dbReference type="InterPro" id="IPR035974">
    <property type="entry name" value="Rap/Ran-GAP_sf"/>
</dbReference>